<dbReference type="InterPro" id="IPR015500">
    <property type="entry name" value="Peptidase_S8_subtilisin-rel"/>
</dbReference>
<evidence type="ECO:0000256" key="9">
    <source>
        <dbReference type="SAM" id="SignalP"/>
    </source>
</evidence>
<feature type="active site" description="Charge relay system" evidence="6 7">
    <location>
        <position position="647"/>
    </location>
</feature>
<feature type="domain" description="Inhibitor I9" evidence="12">
    <location>
        <begin position="74"/>
        <end position="181"/>
    </location>
</feature>
<feature type="active site" description="Charge relay system" evidence="6 7">
    <location>
        <position position="295"/>
    </location>
</feature>
<dbReference type="InterPro" id="IPR036852">
    <property type="entry name" value="Peptidase_S8/S53_dom_sf"/>
</dbReference>
<evidence type="ECO:0000256" key="8">
    <source>
        <dbReference type="RuleBase" id="RU003355"/>
    </source>
</evidence>
<dbReference type="PROSITE" id="PS00138">
    <property type="entry name" value="SUBTILASE_SER"/>
    <property type="match status" value="1"/>
</dbReference>
<name>K2K1P9_9GAMM</name>
<dbReference type="PRINTS" id="PR00723">
    <property type="entry name" value="SUBTILISIN"/>
</dbReference>
<reference evidence="13 14" key="1">
    <citation type="journal article" date="2012" name="J. Bacteriol.">
        <title>Genome Sequence of Gallaecimonas xiamenensis Type Strain 3-C-1.</title>
        <authorList>
            <person name="Lai Q."/>
            <person name="Wang L."/>
            <person name="Wang W."/>
            <person name="Shao Z."/>
        </authorList>
    </citation>
    <scope>NUCLEOTIDE SEQUENCE [LARGE SCALE GENOMIC DNA]</scope>
    <source>
        <strain evidence="13 14">3-C-1</strain>
    </source>
</reference>
<dbReference type="CDD" id="cd02120">
    <property type="entry name" value="PA_subtilisin_like"/>
    <property type="match status" value="1"/>
</dbReference>
<keyword evidence="4 7" id="KW-0378">Hydrolase</keyword>
<dbReference type="Gene3D" id="3.40.50.200">
    <property type="entry name" value="Peptidase S8/S53 domain"/>
    <property type="match status" value="1"/>
</dbReference>
<evidence type="ECO:0000256" key="6">
    <source>
        <dbReference type="PIRSR" id="PIRSR615500-1"/>
    </source>
</evidence>
<evidence type="ECO:0000313" key="14">
    <source>
        <dbReference type="Proteomes" id="UP000006755"/>
    </source>
</evidence>
<dbReference type="PIRSF" id="PIRSF037895">
    <property type="entry name" value="Subtilisin_rel_Sama_2696"/>
    <property type="match status" value="1"/>
</dbReference>
<accession>K2K1P9</accession>
<dbReference type="InterPro" id="IPR045051">
    <property type="entry name" value="SBT"/>
</dbReference>
<dbReference type="RefSeq" id="WP_008483090.1">
    <property type="nucleotide sequence ID" value="NZ_AMRI01000004.1"/>
</dbReference>
<dbReference type="eggNOG" id="COG1404">
    <property type="taxonomic scope" value="Bacteria"/>
</dbReference>
<evidence type="ECO:0000256" key="7">
    <source>
        <dbReference type="PROSITE-ProRule" id="PRU01240"/>
    </source>
</evidence>
<protein>
    <submittedName>
        <fullName evidence="13">Serine protease</fullName>
    </submittedName>
</protein>
<dbReference type="PATRIC" id="fig|745411.4.peg.797"/>
<dbReference type="Pfam" id="PF05922">
    <property type="entry name" value="Inhibitor_I9"/>
    <property type="match status" value="1"/>
</dbReference>
<dbReference type="EMBL" id="AMRI01000004">
    <property type="protein sequence ID" value="EKE76734.1"/>
    <property type="molecule type" value="Genomic_DNA"/>
</dbReference>
<proteinExistence type="inferred from homology"/>
<feature type="active site" description="Charge relay system" evidence="6 7">
    <location>
        <position position="217"/>
    </location>
</feature>
<evidence type="ECO:0000256" key="4">
    <source>
        <dbReference type="ARBA" id="ARBA00022801"/>
    </source>
</evidence>
<dbReference type="InterPro" id="IPR017311">
    <property type="entry name" value="Sama-2696"/>
</dbReference>
<evidence type="ECO:0000259" key="11">
    <source>
        <dbReference type="Pfam" id="PF02225"/>
    </source>
</evidence>
<keyword evidence="5 7" id="KW-0720">Serine protease</keyword>
<evidence type="ECO:0000256" key="2">
    <source>
        <dbReference type="ARBA" id="ARBA00022670"/>
    </source>
</evidence>
<dbReference type="PROSITE" id="PS51892">
    <property type="entry name" value="SUBTILASE"/>
    <property type="match status" value="1"/>
</dbReference>
<dbReference type="InterPro" id="IPR023828">
    <property type="entry name" value="Peptidase_S8_Ser-AS"/>
</dbReference>
<dbReference type="PROSITE" id="PS00136">
    <property type="entry name" value="SUBTILASE_ASP"/>
    <property type="match status" value="1"/>
</dbReference>
<dbReference type="InterPro" id="IPR023827">
    <property type="entry name" value="Peptidase_S8_Asp-AS"/>
</dbReference>
<dbReference type="Pfam" id="PF00082">
    <property type="entry name" value="Peptidase_S8"/>
    <property type="match status" value="1"/>
</dbReference>
<dbReference type="InterPro" id="IPR010259">
    <property type="entry name" value="S8pro/Inhibitor_I9"/>
</dbReference>
<evidence type="ECO:0000256" key="1">
    <source>
        <dbReference type="ARBA" id="ARBA00011073"/>
    </source>
</evidence>
<dbReference type="PANTHER" id="PTHR10795">
    <property type="entry name" value="PROPROTEIN CONVERTASE SUBTILISIN/KEXIN"/>
    <property type="match status" value="1"/>
</dbReference>
<dbReference type="InterPro" id="IPR000209">
    <property type="entry name" value="Peptidase_S8/S53_dom"/>
</dbReference>
<evidence type="ECO:0000256" key="5">
    <source>
        <dbReference type="ARBA" id="ARBA00022825"/>
    </source>
</evidence>
<dbReference type="Proteomes" id="UP000006755">
    <property type="component" value="Unassembled WGS sequence"/>
</dbReference>
<feature type="domain" description="PA" evidence="11">
    <location>
        <begin position="479"/>
        <end position="563"/>
    </location>
</feature>
<dbReference type="GO" id="GO:0004252">
    <property type="term" value="F:serine-type endopeptidase activity"/>
    <property type="evidence" value="ECO:0007669"/>
    <property type="project" value="UniProtKB-UniRule"/>
</dbReference>
<sequence>MKKTPIYLALATACVALGATGAQLHQLTLPSQAISQLKSRQQADNLKQNKGLNIALTPSRKFSPEAGLTGSHRYIIRLKDKPLSQYGGELQGYGSALVSSRSGEQKLDLKGTAASRYKALLEQKQSHFISSASKLGVSVSPQAQFQLAINGMVAQLSQAQAQRLAELPEVAHIERVQMRQLLSDTGAKHIGAGDVWAGNTASGVGYLGDGMVVGIIDTGVNSDHPSFADTGADGVKIANPLGSGHYLHDCTKAGFEDRCNDKLIGIWSTPIITDTFQDPYFAEGRPAIGEDYNGHGSHTASTAVGNVLDAVPLQLASVGNGDGVDTGFTFERLSGMAPHANLITYQVCYPGNSGDLYAGCPTDALVAGIEQAIEDGVDVINFSIGGSEKFPWEDSVELAFLSARQAGVSVAAAAGNSGGDGWQEYYGSADHSSPWLATVGATTIPDGILVHDRYLKDLSGGDTTAPANLQGLGITDAFTGNIVYAGDFGDALCLASFPAGTFSSDQIVVCDRGDNARVEKADNIKAGGAGGFILVDVSPDTTPVNDVYSLPGIHLGISEGEQLKTWLASGSGHSGTIEAALIEETYDPSAGDQLAYFSSRGPANTHGDYLIPDLAAPGVDIYAAYADEHPFSESPVSSDWSYLSGTSMASPHVAGAMALLKQAHPDWSDAEVLSALMMTAEQVWWKGEKANLWQAGAGRINVAKAIDTGLVMDVPVDDFMAANPHNGGDVKALNLPSMVNSQCLGTCSWLRTFTATRDGTWELATDTGELSYVLDVHPKQFSLQAGQTQTVMVTASILDAQTPLGNSEFFLDGQLTLTPSDAALPALHLPVQAKFSHGRLPEAMQVPVNRNKGQFGINHLTLPATDSLDGEVTALVKPAIETLTLKQDSNYELWDDITDGTSLRILEVPANTARLIVESLGLVESSIEEPYKQGSLTVVIGKDINGDGLPQFDTEAICLSNASTINNYCNINEPSAGNYWVVLNNYANALPYGETATDSFKVATAIVSKDVATDASLSVPASTDGVNPATVTLNWALDDFSEGDFRYAMLSLGHQGSKDNLGLIPLKVVREADDVSFKVSKTKAKPGDVIDFSVKVTPNIQGLDRQFSLGLALPEGLTLLPDSVALGTLGDQELVVDGNSISLSGVQPNTADLLPRYQTSTSLTDAQCRTPDINSDTDGGYKDLASYGVSPLPLWDGGYTAEAPLDLSWIWYDLAANEGVSLYHNQAYSRTQTVTINPAGFIDLEGLPLFWPFHYPLPFDGFPYSVIAPLWRGLFAVDYSPSFGDALAGISVAGLTHSDNSKTLIVEWDNVYTQTIDGSTPNDSFDFEAFINLDYKFEKGQPEIIFAYGKLDGQLAGVAGFPANIGGSVGVKGFQGPLDAFGPIYGYLGTQVAYDESLNQIQEGVVVCLDYRGPEESQMSLSFQARVNESAIGQDMALTLENQVEGLDDDNKTAMLSVATNIQIAPMADLSTEENTAIEGIEVLYVDNLGGDNSISVTGKHISATVHGHGPGATFDLVPEANFHGQTLVTVTVADQAAPNDKASTSFMLTVNSDGVDPVEPQPTPDADNGGGGGALGFGLALLALLGWRRRA</sequence>
<evidence type="ECO:0000259" key="12">
    <source>
        <dbReference type="Pfam" id="PF05922"/>
    </source>
</evidence>
<gene>
    <name evidence="13" type="ORF">B3C1_04035</name>
</gene>
<dbReference type="SUPFAM" id="SSF52743">
    <property type="entry name" value="Subtilisin-like"/>
    <property type="match status" value="1"/>
</dbReference>
<keyword evidence="2 7" id="KW-0645">Protease</keyword>
<dbReference type="STRING" id="745411.B3C1_04035"/>
<organism evidence="13 14">
    <name type="scientific">Gallaecimonas xiamenensis 3-C-1</name>
    <dbReference type="NCBI Taxonomy" id="745411"/>
    <lineage>
        <taxon>Bacteria</taxon>
        <taxon>Pseudomonadati</taxon>
        <taxon>Pseudomonadota</taxon>
        <taxon>Gammaproteobacteria</taxon>
        <taxon>Enterobacterales</taxon>
        <taxon>Gallaecimonadaceae</taxon>
        <taxon>Gallaecimonas</taxon>
    </lineage>
</organism>
<evidence type="ECO:0000256" key="3">
    <source>
        <dbReference type="ARBA" id="ARBA00022729"/>
    </source>
</evidence>
<feature type="chain" id="PRO_5003861974" evidence="9">
    <location>
        <begin position="25"/>
        <end position="1592"/>
    </location>
</feature>
<feature type="domain" description="Peptidase S8/S53" evidence="10">
    <location>
        <begin position="208"/>
        <end position="687"/>
    </location>
</feature>
<dbReference type="Pfam" id="PF02225">
    <property type="entry name" value="PA"/>
    <property type="match status" value="1"/>
</dbReference>
<keyword evidence="14" id="KW-1185">Reference proteome</keyword>
<comment type="similarity">
    <text evidence="1 7 8">Belongs to the peptidase S8 family.</text>
</comment>
<evidence type="ECO:0000313" key="13">
    <source>
        <dbReference type="EMBL" id="EKE76734.1"/>
    </source>
</evidence>
<keyword evidence="3 9" id="KW-0732">Signal</keyword>
<dbReference type="InterPro" id="IPR003137">
    <property type="entry name" value="PA_domain"/>
</dbReference>
<dbReference type="OrthoDB" id="9790784at2"/>
<evidence type="ECO:0000259" key="10">
    <source>
        <dbReference type="Pfam" id="PF00082"/>
    </source>
</evidence>
<feature type="signal peptide" evidence="9">
    <location>
        <begin position="1"/>
        <end position="24"/>
    </location>
</feature>
<dbReference type="Gene3D" id="3.50.30.30">
    <property type="match status" value="1"/>
</dbReference>
<dbReference type="GO" id="GO:0006508">
    <property type="term" value="P:proteolysis"/>
    <property type="evidence" value="ECO:0007669"/>
    <property type="project" value="UniProtKB-KW"/>
</dbReference>
<comment type="caution">
    <text evidence="13">The sequence shown here is derived from an EMBL/GenBank/DDBJ whole genome shotgun (WGS) entry which is preliminary data.</text>
</comment>